<keyword evidence="5" id="KW-0227">DNA damage</keyword>
<evidence type="ECO:0000256" key="1">
    <source>
        <dbReference type="ARBA" id="ARBA00001936"/>
    </source>
</evidence>
<dbReference type="GO" id="GO:0006281">
    <property type="term" value="P:DNA repair"/>
    <property type="evidence" value="ECO:0007669"/>
    <property type="project" value="UniProtKB-KW"/>
</dbReference>
<dbReference type="InterPro" id="IPR036691">
    <property type="entry name" value="Endo/exonu/phosph_ase_sf"/>
</dbReference>
<dbReference type="InterPro" id="IPR051547">
    <property type="entry name" value="TDP2-like"/>
</dbReference>
<protein>
    <submittedName>
        <fullName evidence="9">Metal-dependent hydrolase, endonuclease/exonuclease/phosphatase family</fullName>
    </submittedName>
</protein>
<keyword evidence="7" id="KW-0460">Magnesium</keyword>
<dbReference type="GO" id="GO:0046872">
    <property type="term" value="F:metal ion binding"/>
    <property type="evidence" value="ECO:0007669"/>
    <property type="project" value="UniProtKB-KW"/>
</dbReference>
<dbReference type="GO" id="GO:0004519">
    <property type="term" value="F:endonuclease activity"/>
    <property type="evidence" value="ECO:0007669"/>
    <property type="project" value="UniProtKB-KW"/>
</dbReference>
<dbReference type="Proteomes" id="UP000182114">
    <property type="component" value="Unassembled WGS sequence"/>
</dbReference>
<evidence type="ECO:0000313" key="9">
    <source>
        <dbReference type="EMBL" id="SDF09377.1"/>
    </source>
</evidence>
<dbReference type="eggNOG" id="COG3021">
    <property type="taxonomic scope" value="Bacteria"/>
</dbReference>
<dbReference type="InterPro" id="IPR005135">
    <property type="entry name" value="Endo/exonuclease/phosphatase"/>
</dbReference>
<reference evidence="10" key="1">
    <citation type="submission" date="2016-10" db="EMBL/GenBank/DDBJ databases">
        <authorList>
            <person name="Varghese N."/>
            <person name="Submissions S."/>
        </authorList>
    </citation>
    <scope>NUCLEOTIDE SEQUENCE [LARGE SCALE GENOMIC DNA]</scope>
    <source>
        <strain evidence="10">DSM 24729</strain>
    </source>
</reference>
<evidence type="ECO:0000313" key="10">
    <source>
        <dbReference type="Proteomes" id="UP000182114"/>
    </source>
</evidence>
<dbReference type="PANTHER" id="PTHR15822:SF4">
    <property type="entry name" value="TYROSYL-DNA PHOSPHODIESTERASE 2"/>
    <property type="match status" value="1"/>
</dbReference>
<gene>
    <name evidence="9" type="ORF">SAMN04487992_107121</name>
</gene>
<dbReference type="RefSeq" id="WP_024480050.1">
    <property type="nucleotide sequence ID" value="NZ_CANMRD010000003.1"/>
</dbReference>
<dbReference type="Pfam" id="PF03372">
    <property type="entry name" value="Exo_endo_phos"/>
    <property type="match status" value="1"/>
</dbReference>
<evidence type="ECO:0000256" key="7">
    <source>
        <dbReference type="ARBA" id="ARBA00022842"/>
    </source>
</evidence>
<dbReference type="PANTHER" id="PTHR15822">
    <property type="entry name" value="TRAF AND TNF RECEPTOR-ASSOCIATED PROTEIN"/>
    <property type="match status" value="1"/>
</dbReference>
<dbReference type="GO" id="GO:0004527">
    <property type="term" value="F:exonuclease activity"/>
    <property type="evidence" value="ECO:0007669"/>
    <property type="project" value="UniProtKB-KW"/>
</dbReference>
<dbReference type="SUPFAM" id="SSF56219">
    <property type="entry name" value="DNase I-like"/>
    <property type="match status" value="1"/>
</dbReference>
<evidence type="ECO:0000256" key="5">
    <source>
        <dbReference type="ARBA" id="ARBA00022763"/>
    </source>
</evidence>
<comment type="cofactor">
    <cofactor evidence="1">
        <name>Mn(2+)</name>
        <dbReference type="ChEBI" id="CHEBI:29035"/>
    </cofactor>
</comment>
<evidence type="ECO:0000256" key="2">
    <source>
        <dbReference type="ARBA" id="ARBA00001946"/>
    </source>
</evidence>
<sequence>MGIGSFFSKVIFGLNVLLGALLLLSCLVPYVSVETVPFIAFFSLTIPILVLSNLLFLLYYVFGRNKRAFFSFFILLISYLSLSSFFKLRFSNATDTSADVTLMTFNVRSFNKNMNIKNDAVFEETLDLITTENPDVICFQEFNFRKQNDFVNYKYKYLEYKTNQGKVKLGFYSKYPIINQGLINFPESPNNAAFVDIVVAKDTLRVYNLHLESLRVVPDKDIIAQEESKKLYRRLTNSFKKQQQQAQIIKEHKEQSPYKVIVCGDFNGTQYSNVYKTIRGEMLDTFQEKGSGYGRTYNFKYYPVRIDFILLDNSFEVLSHKNYNVKLSDHFPVMTSFNF</sequence>
<keyword evidence="9" id="KW-0255">Endonuclease</keyword>
<accession>A0A1G7I9E3</accession>
<evidence type="ECO:0000256" key="6">
    <source>
        <dbReference type="ARBA" id="ARBA00022801"/>
    </source>
</evidence>
<evidence type="ECO:0000256" key="3">
    <source>
        <dbReference type="ARBA" id="ARBA00022722"/>
    </source>
</evidence>
<dbReference type="Gene3D" id="3.60.10.10">
    <property type="entry name" value="Endonuclease/exonuclease/phosphatase"/>
    <property type="match status" value="1"/>
</dbReference>
<keyword evidence="8" id="KW-0234">DNA repair</keyword>
<dbReference type="CDD" id="cd09084">
    <property type="entry name" value="EEP-2"/>
    <property type="match status" value="1"/>
</dbReference>
<evidence type="ECO:0000256" key="8">
    <source>
        <dbReference type="ARBA" id="ARBA00023204"/>
    </source>
</evidence>
<comment type="cofactor">
    <cofactor evidence="2">
        <name>Mg(2+)</name>
        <dbReference type="ChEBI" id="CHEBI:18420"/>
    </cofactor>
</comment>
<keyword evidence="3" id="KW-0540">Nuclease</keyword>
<evidence type="ECO:0000256" key="4">
    <source>
        <dbReference type="ARBA" id="ARBA00022723"/>
    </source>
</evidence>
<keyword evidence="6 9" id="KW-0378">Hydrolase</keyword>
<organism evidence="9 10">
    <name type="scientific">Cellulophaga baltica</name>
    <dbReference type="NCBI Taxonomy" id="76594"/>
    <lineage>
        <taxon>Bacteria</taxon>
        <taxon>Pseudomonadati</taxon>
        <taxon>Bacteroidota</taxon>
        <taxon>Flavobacteriia</taxon>
        <taxon>Flavobacteriales</taxon>
        <taxon>Flavobacteriaceae</taxon>
        <taxon>Cellulophaga</taxon>
    </lineage>
</organism>
<dbReference type="EMBL" id="FNBD01000007">
    <property type="protein sequence ID" value="SDF09377.1"/>
    <property type="molecule type" value="Genomic_DNA"/>
</dbReference>
<proteinExistence type="predicted"/>
<name>A0A1G7I9E3_9FLAO</name>
<keyword evidence="4" id="KW-0479">Metal-binding</keyword>
<keyword evidence="10" id="KW-1185">Reference proteome</keyword>
<keyword evidence="9" id="KW-0269">Exonuclease</keyword>
<dbReference type="AlphaFoldDB" id="A0A1G7I9E3"/>